<dbReference type="RefSeq" id="WP_301120148.1">
    <property type="nucleotide sequence ID" value="NZ_JAUHPX010000001.1"/>
</dbReference>
<reference evidence="1" key="1">
    <citation type="submission" date="2023-06" db="EMBL/GenBank/DDBJ databases">
        <title>Sysu t00039.</title>
        <authorList>
            <person name="Gao L."/>
            <person name="Fang B.-Z."/>
            <person name="Li W.-J."/>
        </authorList>
    </citation>
    <scope>NUCLEOTIDE SEQUENCE</scope>
    <source>
        <strain evidence="1">SYSU T00039</strain>
    </source>
</reference>
<protein>
    <submittedName>
        <fullName evidence="1">Uncharacterized protein</fullName>
    </submittedName>
</protein>
<dbReference type="InterPro" id="IPR029063">
    <property type="entry name" value="SAM-dependent_MTases_sf"/>
</dbReference>
<sequence>MSALAVHVGSASIEPSGLRVLRMSVADESDDDPAGGAAYAAMFEQWEADLRAMRRPARPEIRSGGIVIGSLNGVAARIYHSPALAHWARRLVSGGALANVFLPHQRRLLALGDDGSLFAGQELDDFERGFFLHAIDARGARARARIQQWLAARTLLDVNRPQAWTSVGCGAALPMVGAVADAGESGASVTAGFFDGCGDARELARRALAAAGVDPSCHRLLNWRIASREGLDGVVGPESQDLVDLVAVTDLLADGRAVELLRRGYAAVRPGGVLMFSVSLPDRPLPLMLEYGIGFAGSHPRSLEKAAAMLESAGIDVRDAMACLTPEGLHAVIEVRKL</sequence>
<dbReference type="Proteomes" id="UP001172737">
    <property type="component" value="Unassembled WGS sequence"/>
</dbReference>
<dbReference type="Gene3D" id="3.40.50.150">
    <property type="entry name" value="Vaccinia Virus protein VP39"/>
    <property type="match status" value="1"/>
</dbReference>
<organism evidence="1 2">
    <name type="scientific">Demequina lignilytica</name>
    <dbReference type="NCBI Taxonomy" id="3051663"/>
    <lineage>
        <taxon>Bacteria</taxon>
        <taxon>Bacillati</taxon>
        <taxon>Actinomycetota</taxon>
        <taxon>Actinomycetes</taxon>
        <taxon>Micrococcales</taxon>
        <taxon>Demequinaceae</taxon>
        <taxon>Demequina</taxon>
    </lineage>
</organism>
<dbReference type="AlphaFoldDB" id="A0AAW7M3M4"/>
<dbReference type="SUPFAM" id="SSF53335">
    <property type="entry name" value="S-adenosyl-L-methionine-dependent methyltransferases"/>
    <property type="match status" value="1"/>
</dbReference>
<comment type="caution">
    <text evidence="1">The sequence shown here is derived from an EMBL/GenBank/DDBJ whole genome shotgun (WGS) entry which is preliminary data.</text>
</comment>
<proteinExistence type="predicted"/>
<accession>A0AAW7M3M4</accession>
<dbReference type="EMBL" id="JAUHPX010000001">
    <property type="protein sequence ID" value="MDN4487103.1"/>
    <property type="molecule type" value="Genomic_DNA"/>
</dbReference>
<gene>
    <name evidence="1" type="ORF">QQX10_02865</name>
</gene>
<evidence type="ECO:0000313" key="2">
    <source>
        <dbReference type="Proteomes" id="UP001172737"/>
    </source>
</evidence>
<keyword evidence="2" id="KW-1185">Reference proteome</keyword>
<evidence type="ECO:0000313" key="1">
    <source>
        <dbReference type="EMBL" id="MDN4487103.1"/>
    </source>
</evidence>
<name>A0AAW7M3M4_9MICO</name>